<dbReference type="FunFam" id="2.130.10.10:FF:000378">
    <property type="entry name" value="U3 small nucleolar RNA-associated protein 7"/>
    <property type="match status" value="1"/>
</dbReference>
<feature type="region of interest" description="Disordered" evidence="7">
    <location>
        <begin position="582"/>
        <end position="613"/>
    </location>
</feature>
<dbReference type="InterPro" id="IPR019775">
    <property type="entry name" value="WD40_repeat_CS"/>
</dbReference>
<dbReference type="Pfam" id="PF08149">
    <property type="entry name" value="BING4CT"/>
    <property type="match status" value="1"/>
</dbReference>
<dbReference type="OrthoDB" id="10251154at2759"/>
<dbReference type="InterPro" id="IPR012952">
    <property type="entry name" value="BING4_C_dom"/>
</dbReference>
<evidence type="ECO:0000259" key="8">
    <source>
        <dbReference type="SMART" id="SM01033"/>
    </source>
</evidence>
<dbReference type="PROSITE" id="PS50082">
    <property type="entry name" value="WD_REPEATS_2"/>
    <property type="match status" value="1"/>
</dbReference>
<feature type="repeat" description="WD" evidence="6">
    <location>
        <begin position="349"/>
        <end position="390"/>
    </location>
</feature>
<feature type="region of interest" description="Disordered" evidence="7">
    <location>
        <begin position="540"/>
        <end position="560"/>
    </location>
</feature>
<evidence type="ECO:0000256" key="1">
    <source>
        <dbReference type="ARBA" id="ARBA00004604"/>
    </source>
</evidence>
<gene>
    <name evidence="9" type="ORF">FisN_24Hh150</name>
</gene>
<keyword evidence="4" id="KW-0677">Repeat</keyword>
<evidence type="ECO:0000256" key="5">
    <source>
        <dbReference type="ARBA" id="ARBA00023242"/>
    </source>
</evidence>
<dbReference type="PROSITE" id="PS50294">
    <property type="entry name" value="WD_REPEATS_REGION"/>
    <property type="match status" value="1"/>
</dbReference>
<dbReference type="PANTHER" id="PTHR14085">
    <property type="entry name" value="WD-REPEAT PROTEIN BING4"/>
    <property type="match status" value="1"/>
</dbReference>
<evidence type="ECO:0000256" key="6">
    <source>
        <dbReference type="PROSITE-ProRule" id="PRU00221"/>
    </source>
</evidence>
<keyword evidence="10" id="KW-1185">Reference proteome</keyword>
<keyword evidence="2" id="KW-0698">rRNA processing</keyword>
<dbReference type="PANTHER" id="PTHR14085:SF3">
    <property type="entry name" value="WD REPEAT-CONTAINING PROTEIN 46"/>
    <property type="match status" value="1"/>
</dbReference>
<dbReference type="InterPro" id="IPR015943">
    <property type="entry name" value="WD40/YVTN_repeat-like_dom_sf"/>
</dbReference>
<dbReference type="InterPro" id="IPR001680">
    <property type="entry name" value="WD40_rpt"/>
</dbReference>
<comment type="subcellular location">
    <subcellularLocation>
        <location evidence="1">Nucleus</location>
        <location evidence="1">Nucleolus</location>
    </subcellularLocation>
</comment>
<sequence>MTKRTSKHSDGFSKKDDSSKGEPAPKSREKEFDPDGSMKISRGLSNKEALLQQKQLLAKSQEKNEDAIQRQLWGVAKETAQERRETLRKDDENPNLAKLNEKQKLALQNRGRKRVATALVRHETKRLQAAVAAVDAAEILQTEQAGLLEAENEMERTSGLSQVALKRQLQHVDPHAASNIYDLSLSQSAPYGLEYDRSGRYSILYGKSVGHLAMMDCQSKSLVTEFTVHERVRDACFLQNFTLFAAAQKNHVFIYDHTGAEVHRLSDHNDPMALQFLPYHWLLATIGRAGWLKYQDTSTGQLVSQHRTRLGACSVLRQNPANAVLHAGHSNGTVTLWSPASSQFLAKILCHKGAAIHSLAVDRTGRTMVTGGADKQVRVWDLRMYKELHSYFTVGGIPTSLDISQRGILGIGHGCHATFWGREALREKVKDPYMHHLMGGKRPVETLRFRPFEDVCGIGQADGISNIVIPGSGEPSVDTAEYNTNPMQDAKQRQEEEVRALLDKLRPEMIALDPDQVGGIEESDPHKRLERLHDLQEAANAKAVPQKKQKTKKRGRSKIQTQLRRKHRNILDQNTIKLRELREKEKLENANDREGNVAHKPKESAPAALRRFF</sequence>
<feature type="region of interest" description="Disordered" evidence="7">
    <location>
        <begin position="1"/>
        <end position="47"/>
    </location>
</feature>
<dbReference type="InParanoid" id="A0A1Z5JVC3"/>
<comment type="caution">
    <text evidence="9">The sequence shown here is derived from an EMBL/GenBank/DDBJ whole genome shotgun (WGS) entry which is preliminary data.</text>
</comment>
<keyword evidence="3 6" id="KW-0853">WD repeat</keyword>
<dbReference type="GO" id="GO:0030686">
    <property type="term" value="C:90S preribosome"/>
    <property type="evidence" value="ECO:0007669"/>
    <property type="project" value="TreeGrafter"/>
</dbReference>
<dbReference type="EMBL" id="BDSP01000122">
    <property type="protein sequence ID" value="GAX17782.1"/>
    <property type="molecule type" value="Genomic_DNA"/>
</dbReference>
<dbReference type="Gene3D" id="2.130.10.10">
    <property type="entry name" value="YVTN repeat-like/Quinoprotein amine dehydrogenase"/>
    <property type="match status" value="1"/>
</dbReference>
<feature type="compositionally biased region" description="Basic and acidic residues" evidence="7">
    <location>
        <begin position="582"/>
        <end position="603"/>
    </location>
</feature>
<dbReference type="Proteomes" id="UP000198406">
    <property type="component" value="Unassembled WGS sequence"/>
</dbReference>
<proteinExistence type="predicted"/>
<dbReference type="AlphaFoldDB" id="A0A1Z5JVC3"/>
<evidence type="ECO:0000256" key="3">
    <source>
        <dbReference type="ARBA" id="ARBA00022574"/>
    </source>
</evidence>
<accession>A0A1Z5JVC3</accession>
<evidence type="ECO:0000313" key="9">
    <source>
        <dbReference type="EMBL" id="GAX17782.1"/>
    </source>
</evidence>
<evidence type="ECO:0000256" key="7">
    <source>
        <dbReference type="SAM" id="MobiDB-lite"/>
    </source>
</evidence>
<dbReference type="SMART" id="SM00320">
    <property type="entry name" value="WD40"/>
    <property type="match status" value="4"/>
</dbReference>
<evidence type="ECO:0000256" key="4">
    <source>
        <dbReference type="ARBA" id="ARBA00022737"/>
    </source>
</evidence>
<reference evidence="9 10" key="1">
    <citation type="journal article" date="2015" name="Plant Cell">
        <title>Oil accumulation by the oleaginous diatom Fistulifera solaris as revealed by the genome and transcriptome.</title>
        <authorList>
            <person name="Tanaka T."/>
            <person name="Maeda Y."/>
            <person name="Veluchamy A."/>
            <person name="Tanaka M."/>
            <person name="Abida H."/>
            <person name="Marechal E."/>
            <person name="Bowler C."/>
            <person name="Muto M."/>
            <person name="Sunaga Y."/>
            <person name="Tanaka M."/>
            <person name="Yoshino T."/>
            <person name="Taniguchi T."/>
            <person name="Fukuda Y."/>
            <person name="Nemoto M."/>
            <person name="Matsumoto M."/>
            <person name="Wong P.S."/>
            <person name="Aburatani S."/>
            <person name="Fujibuchi W."/>
        </authorList>
    </citation>
    <scope>NUCLEOTIDE SEQUENCE [LARGE SCALE GENOMIC DNA]</scope>
    <source>
        <strain evidence="9 10">JPCC DA0580</strain>
    </source>
</reference>
<keyword evidence="5" id="KW-0539">Nucleus</keyword>
<dbReference type="PROSITE" id="PS00678">
    <property type="entry name" value="WD_REPEATS_1"/>
    <property type="match status" value="1"/>
</dbReference>
<dbReference type="SMART" id="SM01033">
    <property type="entry name" value="BING4CT"/>
    <property type="match status" value="1"/>
</dbReference>
<dbReference type="GO" id="GO:0000462">
    <property type="term" value="P:maturation of SSU-rRNA from tricistronic rRNA transcript (SSU-rRNA, 5.8S rRNA, LSU-rRNA)"/>
    <property type="evidence" value="ECO:0007669"/>
    <property type="project" value="TreeGrafter"/>
</dbReference>
<dbReference type="InterPro" id="IPR036322">
    <property type="entry name" value="WD40_repeat_dom_sf"/>
</dbReference>
<feature type="compositionally biased region" description="Basic residues" evidence="7">
    <location>
        <begin position="545"/>
        <end position="560"/>
    </location>
</feature>
<protein>
    <submittedName>
        <fullName evidence="9">U3 small nucleolar RNA-associated protein 7</fullName>
    </submittedName>
</protein>
<feature type="compositionally biased region" description="Basic and acidic residues" evidence="7">
    <location>
        <begin position="7"/>
        <end position="33"/>
    </location>
</feature>
<dbReference type="Pfam" id="PF00400">
    <property type="entry name" value="WD40"/>
    <property type="match status" value="1"/>
</dbReference>
<evidence type="ECO:0000256" key="2">
    <source>
        <dbReference type="ARBA" id="ARBA00022552"/>
    </source>
</evidence>
<evidence type="ECO:0000313" key="10">
    <source>
        <dbReference type="Proteomes" id="UP000198406"/>
    </source>
</evidence>
<dbReference type="SUPFAM" id="SSF50978">
    <property type="entry name" value="WD40 repeat-like"/>
    <property type="match status" value="1"/>
</dbReference>
<organism evidence="9 10">
    <name type="scientific">Fistulifera solaris</name>
    <name type="common">Oleaginous diatom</name>
    <dbReference type="NCBI Taxonomy" id="1519565"/>
    <lineage>
        <taxon>Eukaryota</taxon>
        <taxon>Sar</taxon>
        <taxon>Stramenopiles</taxon>
        <taxon>Ochrophyta</taxon>
        <taxon>Bacillariophyta</taxon>
        <taxon>Bacillariophyceae</taxon>
        <taxon>Bacillariophycidae</taxon>
        <taxon>Naviculales</taxon>
        <taxon>Naviculaceae</taxon>
        <taxon>Fistulifera</taxon>
    </lineage>
</organism>
<dbReference type="GO" id="GO:0032040">
    <property type="term" value="C:small-subunit processome"/>
    <property type="evidence" value="ECO:0007669"/>
    <property type="project" value="TreeGrafter"/>
</dbReference>
<dbReference type="FunCoup" id="A0A1Z5JVC3">
    <property type="interactions" value="854"/>
</dbReference>
<dbReference type="InterPro" id="IPR040315">
    <property type="entry name" value="WDR46/Utp7"/>
</dbReference>
<feature type="domain" description="BING4 C-terminal" evidence="8">
    <location>
        <begin position="432"/>
        <end position="514"/>
    </location>
</feature>
<name>A0A1Z5JVC3_FISSO</name>